<dbReference type="InterPro" id="IPR050445">
    <property type="entry name" value="Bact_polysacc_biosynth/exp"/>
</dbReference>
<feature type="domain" description="AAA" evidence="17">
    <location>
        <begin position="555"/>
        <end position="666"/>
    </location>
</feature>
<keyword evidence="9" id="KW-0067">ATP-binding</keyword>
<feature type="transmembrane region" description="Helical" evidence="15">
    <location>
        <begin position="444"/>
        <end position="464"/>
    </location>
</feature>
<dbReference type="InterPro" id="IPR032807">
    <property type="entry name" value="GNVR"/>
</dbReference>
<comment type="catalytic activity">
    <reaction evidence="13">
        <text>L-tyrosyl-[protein] + ATP = O-phospho-L-tyrosyl-[protein] + ADP + H(+)</text>
        <dbReference type="Rhea" id="RHEA:10596"/>
        <dbReference type="Rhea" id="RHEA-COMP:10136"/>
        <dbReference type="Rhea" id="RHEA-COMP:20101"/>
        <dbReference type="ChEBI" id="CHEBI:15378"/>
        <dbReference type="ChEBI" id="CHEBI:30616"/>
        <dbReference type="ChEBI" id="CHEBI:46858"/>
        <dbReference type="ChEBI" id="CHEBI:61978"/>
        <dbReference type="ChEBI" id="CHEBI:456216"/>
    </reaction>
</comment>
<dbReference type="Pfam" id="PF13807">
    <property type="entry name" value="GNVR"/>
    <property type="match status" value="1"/>
</dbReference>
<dbReference type="Pfam" id="PF23607">
    <property type="entry name" value="WZC_N"/>
    <property type="match status" value="1"/>
</dbReference>
<protein>
    <submittedName>
        <fullName evidence="19">Exopolysaccharide transport protein family</fullName>
    </submittedName>
</protein>
<keyword evidence="20" id="KW-1185">Reference proteome</keyword>
<evidence type="ECO:0000256" key="4">
    <source>
        <dbReference type="ARBA" id="ARBA00022519"/>
    </source>
</evidence>
<keyword evidence="12" id="KW-0829">Tyrosine-protein kinase</keyword>
<feature type="coiled-coil region" evidence="14">
    <location>
        <begin position="274"/>
        <end position="380"/>
    </location>
</feature>
<evidence type="ECO:0000256" key="6">
    <source>
        <dbReference type="ARBA" id="ARBA00022692"/>
    </source>
</evidence>
<comment type="subcellular location">
    <subcellularLocation>
        <location evidence="1">Cell inner membrane</location>
        <topology evidence="1">Multi-pass membrane protein</topology>
    </subcellularLocation>
</comment>
<evidence type="ECO:0000256" key="1">
    <source>
        <dbReference type="ARBA" id="ARBA00004429"/>
    </source>
</evidence>
<dbReference type="PANTHER" id="PTHR32309">
    <property type="entry name" value="TYROSINE-PROTEIN KINASE"/>
    <property type="match status" value="1"/>
</dbReference>
<dbReference type="InterPro" id="IPR027417">
    <property type="entry name" value="P-loop_NTPase"/>
</dbReference>
<dbReference type="InterPro" id="IPR003856">
    <property type="entry name" value="LPS_length_determ_N"/>
</dbReference>
<evidence type="ECO:0000313" key="19">
    <source>
        <dbReference type="EMBL" id="EIM97116.1"/>
    </source>
</evidence>
<evidence type="ECO:0000256" key="7">
    <source>
        <dbReference type="ARBA" id="ARBA00022741"/>
    </source>
</evidence>
<keyword evidence="6 15" id="KW-0812">Transmembrane</keyword>
<feature type="transmembrane region" description="Helical" evidence="15">
    <location>
        <begin position="37"/>
        <end position="55"/>
    </location>
</feature>
<dbReference type="EMBL" id="AKAU01000171">
    <property type="protein sequence ID" value="EIM97116.1"/>
    <property type="molecule type" value="Genomic_DNA"/>
</dbReference>
<evidence type="ECO:0000256" key="14">
    <source>
        <dbReference type="SAM" id="Coils"/>
    </source>
</evidence>
<evidence type="ECO:0000313" key="20">
    <source>
        <dbReference type="Proteomes" id="UP000004980"/>
    </source>
</evidence>
<evidence type="ECO:0000256" key="9">
    <source>
        <dbReference type="ARBA" id="ARBA00022840"/>
    </source>
</evidence>
<reference evidence="19 20" key="1">
    <citation type="journal article" date="2012" name="J. Bacteriol.">
        <title>Draft Genome Sequence of the Soil Bacterium Burkholderia terrae Strain BS001, Which Interacts with Fungal Surface Structures.</title>
        <authorList>
            <person name="Nazir R."/>
            <person name="Hansen M.A."/>
            <person name="Sorensen S."/>
            <person name="van Elsas J.D."/>
        </authorList>
    </citation>
    <scope>NUCLEOTIDE SEQUENCE [LARGE SCALE GENOMIC DNA]</scope>
    <source>
        <strain evidence="19 20">BS001</strain>
    </source>
</reference>
<dbReference type="InterPro" id="IPR025669">
    <property type="entry name" value="AAA_dom"/>
</dbReference>
<keyword evidence="14" id="KW-0175">Coiled coil</keyword>
<evidence type="ECO:0000259" key="17">
    <source>
        <dbReference type="Pfam" id="PF13614"/>
    </source>
</evidence>
<accession>A0ABN0FEK4</accession>
<sequence length="750" mass="80831">MKQREYLLEGSVDDGVLPPEGGYVGKLLDTLYEGRKTIVIIAALFTLVGLVYAMLARPVYQADMLIHVEDSDGATKNALADLSAMFAVKTAASAEIEVLRSRMVVSRAVEATQLYINASPRYFPVVGRWIATHLNVSSWSGRGGYAWGDEAITVARFDVPERMHGARFIVTLRGNGTYTLAHNGTDLPGRVGETLHVEVPGGAIDLLVSAIDGHPGATFELSRSSELAATLGLQSRLMISEKGKESSVIGAALEGDDPVKTSVILNAIGSEYMRQKVQRTQEEAEKSIAFLNQQLPELKATLERAEEEYNQFRSEHGAVDLGAEAAALLQASAQAQSRIADLRQQRAQLDARYMPDNPALIAMNGQLEEAEKAMAELAVQTKRLPPLEQSVLRLQREVQVDTNIYTNLLNTKEQMRLLKAGKVSNARLIDSAAVPEGPIRPKRALIVVAGSLTGLFVGAGLVLFKRRMNSGIAMVDEIEAGAGLHVYASVPRSRVQQSLTRRLPEGVPGTCSVLACTASFDAAVESLRSFRGALEFALRDAPNHVVLLAGPTPMVGKSFVSVNLAALLGASGQRVLLIDTDLRRGTLNACVGVRSSPGITDIMQGMHYESAVHRQIMPGVDFVANGGYVANASELLRHSRFRRFVEWADREYDVVLMDAPPILPVADSGIVANLAGMVFLVARQGVTSVSELRESVRRFEQIGVPVRGVVFNDMTSRPGKYGSEYAAYGYASYSNAGGDAGNASNPSNPS</sequence>
<feature type="domain" description="Polysaccharide chain length determinant N-terminal" evidence="16">
    <location>
        <begin position="25"/>
        <end position="110"/>
    </location>
</feature>
<evidence type="ECO:0000259" key="16">
    <source>
        <dbReference type="Pfam" id="PF02706"/>
    </source>
</evidence>
<dbReference type="CDD" id="cd05387">
    <property type="entry name" value="BY-kinase"/>
    <property type="match status" value="1"/>
</dbReference>
<dbReference type="InterPro" id="IPR005700">
    <property type="entry name" value="EPS_ExoP-like"/>
</dbReference>
<evidence type="ECO:0000256" key="8">
    <source>
        <dbReference type="ARBA" id="ARBA00022777"/>
    </source>
</evidence>
<dbReference type="PANTHER" id="PTHR32309:SF32">
    <property type="entry name" value="TYROSINE-PROTEIN KINASE ETK-RELATED"/>
    <property type="match status" value="1"/>
</dbReference>
<keyword evidence="8" id="KW-0418">Kinase</keyword>
<organism evidence="19 20">
    <name type="scientific">Paraburkholderia hospita</name>
    <dbReference type="NCBI Taxonomy" id="169430"/>
    <lineage>
        <taxon>Bacteria</taxon>
        <taxon>Pseudomonadati</taxon>
        <taxon>Pseudomonadota</taxon>
        <taxon>Betaproteobacteria</taxon>
        <taxon>Burkholderiales</taxon>
        <taxon>Burkholderiaceae</taxon>
        <taxon>Paraburkholderia</taxon>
    </lineage>
</organism>
<comment type="caution">
    <text evidence="19">The sequence shown here is derived from an EMBL/GenBank/DDBJ whole genome shotgun (WGS) entry which is preliminary data.</text>
</comment>
<gene>
    <name evidence="19" type="ORF">WQE_31095</name>
</gene>
<evidence type="ECO:0000256" key="12">
    <source>
        <dbReference type="ARBA" id="ARBA00023137"/>
    </source>
</evidence>
<dbReference type="Pfam" id="PF13614">
    <property type="entry name" value="AAA_31"/>
    <property type="match status" value="1"/>
</dbReference>
<keyword evidence="11 15" id="KW-0472">Membrane</keyword>
<proteinExistence type="inferred from homology"/>
<comment type="similarity">
    <text evidence="2">Belongs to the etk/wzc family.</text>
</comment>
<dbReference type="Pfam" id="PF02706">
    <property type="entry name" value="Wzz"/>
    <property type="match status" value="1"/>
</dbReference>
<name>A0ABN0FEK4_9BURK</name>
<dbReference type="InterPro" id="IPR005702">
    <property type="entry name" value="Wzc-like_C"/>
</dbReference>
<dbReference type="Gene3D" id="3.40.50.300">
    <property type="entry name" value="P-loop containing nucleotide triphosphate hydrolases"/>
    <property type="match status" value="1"/>
</dbReference>
<dbReference type="NCBIfam" id="TIGR01005">
    <property type="entry name" value="eps_transp_fam"/>
    <property type="match status" value="1"/>
</dbReference>
<keyword evidence="5" id="KW-0808">Transferase</keyword>
<keyword evidence="4" id="KW-0997">Cell inner membrane</keyword>
<dbReference type="RefSeq" id="WP_007588092.1">
    <property type="nucleotide sequence ID" value="NZ_AKAU01000171.1"/>
</dbReference>
<evidence type="ECO:0000256" key="5">
    <source>
        <dbReference type="ARBA" id="ARBA00022679"/>
    </source>
</evidence>
<evidence type="ECO:0000259" key="18">
    <source>
        <dbReference type="Pfam" id="PF13807"/>
    </source>
</evidence>
<evidence type="ECO:0000256" key="2">
    <source>
        <dbReference type="ARBA" id="ARBA00008883"/>
    </source>
</evidence>
<dbReference type="SUPFAM" id="SSF52540">
    <property type="entry name" value="P-loop containing nucleoside triphosphate hydrolases"/>
    <property type="match status" value="1"/>
</dbReference>
<feature type="domain" description="Tyrosine-protein kinase G-rich" evidence="18">
    <location>
        <begin position="387"/>
        <end position="466"/>
    </location>
</feature>
<keyword evidence="7" id="KW-0547">Nucleotide-binding</keyword>
<keyword evidence="10 15" id="KW-1133">Transmembrane helix</keyword>
<evidence type="ECO:0000256" key="15">
    <source>
        <dbReference type="SAM" id="Phobius"/>
    </source>
</evidence>
<evidence type="ECO:0000256" key="10">
    <source>
        <dbReference type="ARBA" id="ARBA00022989"/>
    </source>
</evidence>
<keyword evidence="3" id="KW-1003">Cell membrane</keyword>
<evidence type="ECO:0000256" key="13">
    <source>
        <dbReference type="ARBA" id="ARBA00053015"/>
    </source>
</evidence>
<evidence type="ECO:0000256" key="3">
    <source>
        <dbReference type="ARBA" id="ARBA00022475"/>
    </source>
</evidence>
<dbReference type="Proteomes" id="UP000004980">
    <property type="component" value="Unassembled WGS sequence"/>
</dbReference>
<evidence type="ECO:0000256" key="11">
    <source>
        <dbReference type="ARBA" id="ARBA00023136"/>
    </source>
</evidence>